<dbReference type="PANTHER" id="PTHR30385:SF7">
    <property type="entry name" value="RNA POLYMERASE SIGMA FACTOR FLIA"/>
    <property type="match status" value="1"/>
</dbReference>
<dbReference type="GO" id="GO:0003899">
    <property type="term" value="F:DNA-directed RNA polymerase activity"/>
    <property type="evidence" value="ECO:0007669"/>
    <property type="project" value="InterPro"/>
</dbReference>
<dbReference type="InterPro" id="IPR007627">
    <property type="entry name" value="RNA_pol_sigma70_r2"/>
</dbReference>
<keyword evidence="4" id="KW-0804">Transcription</keyword>
<dbReference type="PANTHER" id="PTHR30385">
    <property type="entry name" value="SIGMA FACTOR F FLAGELLAR"/>
    <property type="match status" value="1"/>
</dbReference>
<evidence type="ECO:0000256" key="1">
    <source>
        <dbReference type="ARBA" id="ARBA00023015"/>
    </source>
</evidence>
<protein>
    <submittedName>
        <fullName evidence="6">RNA polymerase sigma factor</fullName>
    </submittedName>
</protein>
<dbReference type="InterPro" id="IPR013324">
    <property type="entry name" value="RNA_pol_sigma_r3/r4-like"/>
</dbReference>
<dbReference type="GO" id="GO:0003677">
    <property type="term" value="F:DNA binding"/>
    <property type="evidence" value="ECO:0007669"/>
    <property type="project" value="UniProtKB-KW"/>
</dbReference>
<feature type="domain" description="RNA polymerase sigma-70" evidence="5">
    <location>
        <begin position="224"/>
        <end position="250"/>
    </location>
</feature>
<evidence type="ECO:0000256" key="2">
    <source>
        <dbReference type="ARBA" id="ARBA00023082"/>
    </source>
</evidence>
<dbReference type="GO" id="GO:0016987">
    <property type="term" value="F:sigma factor activity"/>
    <property type="evidence" value="ECO:0007669"/>
    <property type="project" value="UniProtKB-KW"/>
</dbReference>
<sequence>MTLSPTKEDQARLWKQYKVSKDDTAREELILLYAPLVKYVAGRLSMLLPPNVDRDDLTSYGIFGLIDAIEKFDLSRGLKFETYAIARIRGSILDGLRAMDWVPASLRQKAKEVEKTMASLAHQLGREATDEEVAQAMGITSKDYQKIIHDLKATTLLSLDEYWPSDRDKSETVSLIETIVDENVEDPGMSIEFQEIKEILTKAIDRLSDKEQKVIALYYYEGLTLKEIGVVLQLSESRISQIHTKAILRLRGQLARQKKKIFNV</sequence>
<dbReference type="InterPro" id="IPR000943">
    <property type="entry name" value="RNA_pol_sigma70"/>
</dbReference>
<evidence type="ECO:0000256" key="4">
    <source>
        <dbReference type="ARBA" id="ARBA00023163"/>
    </source>
</evidence>
<dbReference type="NCBIfam" id="NF005413">
    <property type="entry name" value="PRK06986.1"/>
    <property type="match status" value="1"/>
</dbReference>
<dbReference type="Pfam" id="PF04542">
    <property type="entry name" value="Sigma70_r2"/>
    <property type="match status" value="1"/>
</dbReference>
<dbReference type="NCBIfam" id="NF004935">
    <property type="entry name" value="PRK06288.1"/>
    <property type="match status" value="1"/>
</dbReference>
<dbReference type="RefSeq" id="WP_153725435.1">
    <property type="nucleotide sequence ID" value="NZ_CP045875.1"/>
</dbReference>
<dbReference type="CDD" id="cd06171">
    <property type="entry name" value="Sigma70_r4"/>
    <property type="match status" value="1"/>
</dbReference>
<reference evidence="7" key="1">
    <citation type="submission" date="2019-11" db="EMBL/GenBank/DDBJ databases">
        <title>Genome sequence of Heliorestis convoluta strain HH, an alkaliphilic and minimalistic phototrophic bacterium from a soda lake in Egypt.</title>
        <authorList>
            <person name="Dewey E.D."/>
            <person name="Stokes L.M."/>
            <person name="Burchell B.M."/>
            <person name="Shaffer K.N."/>
            <person name="Huntington A.M."/>
            <person name="Baker J.M."/>
            <person name="Nadendla S."/>
            <person name="Giglio M.G."/>
            <person name="Touchman J.W."/>
            <person name="Blankenship R.E."/>
            <person name="Madigan M.T."/>
            <person name="Sattley W.M."/>
        </authorList>
    </citation>
    <scope>NUCLEOTIDE SEQUENCE [LARGE SCALE GENOMIC DNA]</scope>
    <source>
        <strain evidence="7">HH</strain>
    </source>
</reference>
<dbReference type="Gene3D" id="1.20.140.160">
    <property type="match status" value="1"/>
</dbReference>
<dbReference type="InterPro" id="IPR007624">
    <property type="entry name" value="RNA_pol_sigma70_r3"/>
</dbReference>
<proteinExistence type="predicted"/>
<keyword evidence="2" id="KW-0731">Sigma factor</keyword>
<dbReference type="InterPro" id="IPR007630">
    <property type="entry name" value="RNA_pol_sigma70_r4"/>
</dbReference>
<dbReference type="InterPro" id="IPR014284">
    <property type="entry name" value="RNA_pol_sigma-70_dom"/>
</dbReference>
<dbReference type="Proteomes" id="UP000366051">
    <property type="component" value="Chromosome"/>
</dbReference>
<dbReference type="AlphaFoldDB" id="A0A5Q2N6L1"/>
<dbReference type="PROSITE" id="PS00716">
    <property type="entry name" value="SIGMA70_2"/>
    <property type="match status" value="1"/>
</dbReference>
<dbReference type="NCBIfam" id="TIGR02937">
    <property type="entry name" value="sigma70-ECF"/>
    <property type="match status" value="1"/>
</dbReference>
<keyword evidence="1" id="KW-0805">Transcription regulation</keyword>
<evidence type="ECO:0000313" key="7">
    <source>
        <dbReference type="Proteomes" id="UP000366051"/>
    </source>
</evidence>
<evidence type="ECO:0000259" key="5">
    <source>
        <dbReference type="PROSITE" id="PS00716"/>
    </source>
</evidence>
<dbReference type="OrthoDB" id="9799825at2"/>
<name>A0A5Q2N6L1_9FIRM</name>
<accession>A0A5Q2N6L1</accession>
<keyword evidence="7" id="KW-1185">Reference proteome</keyword>
<dbReference type="NCBIfam" id="TIGR02479">
    <property type="entry name" value="FliA_WhiG"/>
    <property type="match status" value="1"/>
</dbReference>
<dbReference type="GO" id="GO:0006352">
    <property type="term" value="P:DNA-templated transcription initiation"/>
    <property type="evidence" value="ECO:0007669"/>
    <property type="project" value="InterPro"/>
</dbReference>
<dbReference type="Gene3D" id="1.10.1740.10">
    <property type="match status" value="1"/>
</dbReference>
<dbReference type="KEGG" id="hcv:FTV88_2097"/>
<dbReference type="PRINTS" id="PR00046">
    <property type="entry name" value="SIGMA70FCT"/>
</dbReference>
<dbReference type="EMBL" id="CP045875">
    <property type="protein sequence ID" value="QGG48195.1"/>
    <property type="molecule type" value="Genomic_DNA"/>
</dbReference>
<evidence type="ECO:0000256" key="3">
    <source>
        <dbReference type="ARBA" id="ARBA00023125"/>
    </source>
</evidence>
<dbReference type="SUPFAM" id="SSF88659">
    <property type="entry name" value="Sigma3 and sigma4 domains of RNA polymerase sigma factors"/>
    <property type="match status" value="2"/>
</dbReference>
<dbReference type="Pfam" id="PF04539">
    <property type="entry name" value="Sigma70_r3"/>
    <property type="match status" value="1"/>
</dbReference>
<organism evidence="6 7">
    <name type="scientific">Heliorestis convoluta</name>
    <dbReference type="NCBI Taxonomy" id="356322"/>
    <lineage>
        <taxon>Bacteria</taxon>
        <taxon>Bacillati</taxon>
        <taxon>Bacillota</taxon>
        <taxon>Clostridia</taxon>
        <taxon>Eubacteriales</taxon>
        <taxon>Heliobacteriaceae</taxon>
        <taxon>Heliorestis</taxon>
    </lineage>
</organism>
<dbReference type="PIRSF" id="PIRSF000770">
    <property type="entry name" value="RNA_pol_sigma-SigE/K"/>
    <property type="match status" value="1"/>
</dbReference>
<dbReference type="InterPro" id="IPR012845">
    <property type="entry name" value="RNA_pol_sigma_FliA_WhiG"/>
</dbReference>
<dbReference type="Pfam" id="PF04545">
    <property type="entry name" value="Sigma70_r4"/>
    <property type="match status" value="1"/>
</dbReference>
<dbReference type="SUPFAM" id="SSF88946">
    <property type="entry name" value="Sigma2 domain of RNA polymerase sigma factors"/>
    <property type="match status" value="1"/>
</dbReference>
<gene>
    <name evidence="6" type="ORF">FTV88_2097</name>
</gene>
<dbReference type="InterPro" id="IPR013325">
    <property type="entry name" value="RNA_pol_sigma_r2"/>
</dbReference>
<evidence type="ECO:0000313" key="6">
    <source>
        <dbReference type="EMBL" id="QGG48195.1"/>
    </source>
</evidence>
<keyword evidence="3" id="KW-0238">DNA-binding</keyword>